<dbReference type="InterPro" id="IPR016192">
    <property type="entry name" value="APOBEC/CMP_deaminase_Zn-bd"/>
</dbReference>
<evidence type="ECO:0000256" key="1">
    <source>
        <dbReference type="ARBA" id="ARBA00022723"/>
    </source>
</evidence>
<proteinExistence type="predicted"/>
<dbReference type="PROSITE" id="PS51747">
    <property type="entry name" value="CYT_DCMP_DEAMINASES_2"/>
    <property type="match status" value="1"/>
</dbReference>
<dbReference type="Gene3D" id="3.40.140.10">
    <property type="entry name" value="Cytidine Deaminase, domain 2"/>
    <property type="match status" value="1"/>
</dbReference>
<accession>A7IWE6</accession>
<keyword evidence="2" id="KW-0862">Zinc</keyword>
<keyword evidence="5" id="KW-1185">Reference proteome</keyword>
<evidence type="ECO:0000256" key="2">
    <source>
        <dbReference type="ARBA" id="ARBA00022833"/>
    </source>
</evidence>
<dbReference type="PROSITE" id="PS00903">
    <property type="entry name" value="CYT_DCMP_DEAMINASES_1"/>
    <property type="match status" value="1"/>
</dbReference>
<dbReference type="EMBL" id="DQ491002">
    <property type="protein sequence ID" value="ABT14670.1"/>
    <property type="molecule type" value="Genomic_DNA"/>
</dbReference>
<dbReference type="Pfam" id="PF00383">
    <property type="entry name" value="dCMP_cyt_deam_1"/>
    <property type="match status" value="1"/>
</dbReference>
<dbReference type="InterPro" id="IPR002125">
    <property type="entry name" value="CMP_dCMP_dom"/>
</dbReference>
<dbReference type="GO" id="GO:0002100">
    <property type="term" value="P:tRNA wobble adenosine to inosine editing"/>
    <property type="evidence" value="ECO:0007669"/>
    <property type="project" value="TreeGrafter"/>
</dbReference>
<organismHost>
    <name type="scientific">Chlorella</name>
    <dbReference type="NCBI Taxonomy" id="3071"/>
</organismHost>
<evidence type="ECO:0000313" key="5">
    <source>
        <dbReference type="Proteomes" id="UP000202419"/>
    </source>
</evidence>
<dbReference type="OrthoDB" id="17602at10239"/>
<evidence type="ECO:0000259" key="3">
    <source>
        <dbReference type="PROSITE" id="PS51747"/>
    </source>
</evidence>
<dbReference type="InterPro" id="IPR016193">
    <property type="entry name" value="Cytidine_deaminase-like"/>
</dbReference>
<dbReference type="RefSeq" id="YP_001497467.1">
    <property type="nucleotide sequence ID" value="NC_009898.1"/>
</dbReference>
<evidence type="ECO:0000313" key="4">
    <source>
        <dbReference type="EMBL" id="ABT14670.1"/>
    </source>
</evidence>
<keyword evidence="1" id="KW-0479">Metal-binding</keyword>
<gene>
    <name evidence="4" type="primary">B271R</name>
    <name evidence="4" type="ORF">NY2A_B271R</name>
</gene>
<dbReference type="GO" id="GO:0008270">
    <property type="term" value="F:zinc ion binding"/>
    <property type="evidence" value="ECO:0007669"/>
    <property type="project" value="InterPro"/>
</dbReference>
<dbReference type="PANTHER" id="PTHR11079:SF179">
    <property type="entry name" value="TRNA(ADENINE(34)) DEAMINASE, CHLOROPLASTIC"/>
    <property type="match status" value="1"/>
</dbReference>
<organism evidence="4 5">
    <name type="scientific">Paramecium bursaria Chlorella virus NY2A</name>
    <name type="common">PBCV-NY2A</name>
    <dbReference type="NCBI Taxonomy" id="46021"/>
    <lineage>
        <taxon>Viruses</taxon>
        <taxon>Varidnaviria</taxon>
        <taxon>Bamfordvirae</taxon>
        <taxon>Nucleocytoviricota</taxon>
        <taxon>Megaviricetes</taxon>
        <taxon>Algavirales</taxon>
        <taxon>Phycodnaviridae</taxon>
        <taxon>Chlorovirus</taxon>
        <taxon>Chlorovirus americanus</taxon>
    </lineage>
</organism>
<sequence>MTRTHKLKYSFTKFVTNIYSFTNFDMTRLDEAIESAIEQANRSSGPFKHGCVIMSGKKIIATGNNHTRRDIGTFSIHAEMDALWRISDSDLYDNMKAVIIRVTNTGKLANSRPCEMCMAALKQHNIRTIVYSTTCARLKMEKIAK</sequence>
<feature type="domain" description="CMP/dCMP-type deaminase" evidence="3">
    <location>
        <begin position="27"/>
        <end position="145"/>
    </location>
</feature>
<name>A7IWE6_PBCVN</name>
<dbReference type="KEGG" id="vg:5659364"/>
<dbReference type="GeneID" id="5659364"/>
<reference evidence="4 5" key="1">
    <citation type="journal article" date="2007" name="Virology">
        <title>Sequence and annotation of the 369-kb NY-2A and the 345-kb AR158 viruses that infect Chlorella NC64A.</title>
        <authorList>
            <person name="Fitzgerald L.A."/>
            <person name="Graves M.V."/>
            <person name="Li X."/>
            <person name="Feldblyum T."/>
            <person name="Nierman W.C."/>
            <person name="Van Etten J.L."/>
        </authorList>
    </citation>
    <scope>NUCLEOTIDE SEQUENCE [LARGE SCALE GENOMIC DNA]</scope>
    <source>
        <strain evidence="4 5">NY-2A</strain>
    </source>
</reference>
<protein>
    <submittedName>
        <fullName evidence="4">Uncharacterized protein B271R</fullName>
    </submittedName>
</protein>
<dbReference type="GO" id="GO:0008251">
    <property type="term" value="F:tRNA-specific adenosine deaminase activity"/>
    <property type="evidence" value="ECO:0007669"/>
    <property type="project" value="TreeGrafter"/>
</dbReference>
<dbReference type="PANTHER" id="PTHR11079">
    <property type="entry name" value="CYTOSINE DEAMINASE FAMILY MEMBER"/>
    <property type="match status" value="1"/>
</dbReference>
<dbReference type="Proteomes" id="UP000202419">
    <property type="component" value="Segment"/>
</dbReference>
<dbReference type="SUPFAM" id="SSF53927">
    <property type="entry name" value="Cytidine deaminase-like"/>
    <property type="match status" value="1"/>
</dbReference>